<sequence>MNNDFGGLRPPQGYSRMSVTVERSIDRRGKTWIPFIIFGSTLLLVVTIVTYLIVFKPFYQHKSVITAATTVSTRTTRVSISFTNAQCSASNCPNGETCCLSDVLWTKMRCCQGDTPVCCASNQGWCCRIHAPVCCGTFSCCRLNQTCCTIQGIEQCCPVNITNISTVVI</sequence>
<keyword evidence="1" id="KW-0812">Transmembrane</keyword>
<protein>
    <submittedName>
        <fullName evidence="2">Uncharacterized protein</fullName>
    </submittedName>
</protein>
<keyword evidence="1" id="KW-1133">Transmembrane helix</keyword>
<dbReference type="AlphaFoldDB" id="A0A813WR92"/>
<dbReference type="Proteomes" id="UP000663844">
    <property type="component" value="Unassembled WGS sequence"/>
</dbReference>
<proteinExistence type="predicted"/>
<dbReference type="EMBL" id="CAJNOG010000058">
    <property type="protein sequence ID" value="CAF0861968.1"/>
    <property type="molecule type" value="Genomic_DNA"/>
</dbReference>
<evidence type="ECO:0000313" key="2">
    <source>
        <dbReference type="EMBL" id="CAF0861968.1"/>
    </source>
</evidence>
<dbReference type="Proteomes" id="UP000663845">
    <property type="component" value="Unassembled WGS sequence"/>
</dbReference>
<name>A0A813WR92_9BILA</name>
<gene>
    <name evidence="2" type="ORF">JYZ213_LOCUS8477</name>
    <name evidence="3" type="ORF">OXD698_LOCUS19326</name>
</gene>
<comment type="caution">
    <text evidence="2">The sequence shown here is derived from an EMBL/GenBank/DDBJ whole genome shotgun (WGS) entry which is preliminary data.</text>
</comment>
<organism evidence="2 4">
    <name type="scientific">Adineta steineri</name>
    <dbReference type="NCBI Taxonomy" id="433720"/>
    <lineage>
        <taxon>Eukaryota</taxon>
        <taxon>Metazoa</taxon>
        <taxon>Spiralia</taxon>
        <taxon>Gnathifera</taxon>
        <taxon>Rotifera</taxon>
        <taxon>Eurotatoria</taxon>
        <taxon>Bdelloidea</taxon>
        <taxon>Adinetida</taxon>
        <taxon>Adinetidae</taxon>
        <taxon>Adineta</taxon>
    </lineage>
</organism>
<dbReference type="EMBL" id="CAJOAZ010001469">
    <property type="protein sequence ID" value="CAF3819075.1"/>
    <property type="molecule type" value="Genomic_DNA"/>
</dbReference>
<evidence type="ECO:0000313" key="3">
    <source>
        <dbReference type="EMBL" id="CAF3819075.1"/>
    </source>
</evidence>
<accession>A0A813WR92</accession>
<reference evidence="2" key="1">
    <citation type="submission" date="2021-02" db="EMBL/GenBank/DDBJ databases">
        <authorList>
            <person name="Nowell W R."/>
        </authorList>
    </citation>
    <scope>NUCLEOTIDE SEQUENCE</scope>
</reference>
<evidence type="ECO:0000256" key="1">
    <source>
        <dbReference type="SAM" id="Phobius"/>
    </source>
</evidence>
<keyword evidence="1" id="KW-0472">Membrane</keyword>
<evidence type="ECO:0000313" key="4">
    <source>
        <dbReference type="Proteomes" id="UP000663845"/>
    </source>
</evidence>
<feature type="transmembrane region" description="Helical" evidence="1">
    <location>
        <begin position="32"/>
        <end position="54"/>
    </location>
</feature>